<dbReference type="InterPro" id="IPR011659">
    <property type="entry name" value="WD40"/>
</dbReference>
<dbReference type="RefSeq" id="WP_109621122.1">
    <property type="nucleotide sequence ID" value="NZ_QGDO01000006.1"/>
</dbReference>
<protein>
    <submittedName>
        <fullName evidence="3">WD40 repeat protein</fullName>
    </submittedName>
</protein>
<dbReference type="InterPro" id="IPR029030">
    <property type="entry name" value="Caspase-like_dom_sf"/>
</dbReference>
<dbReference type="PANTHER" id="PTHR22576:SF37">
    <property type="entry name" value="MUCOSA-ASSOCIATED LYMPHOID TISSUE LYMPHOMA TRANSLOCATION PROTEIN 1"/>
    <property type="match status" value="1"/>
</dbReference>
<dbReference type="InterPro" id="IPR011042">
    <property type="entry name" value="6-blade_b-propeller_TolB-like"/>
</dbReference>
<feature type="signal peptide" evidence="1">
    <location>
        <begin position="1"/>
        <end position="22"/>
    </location>
</feature>
<dbReference type="InterPro" id="IPR052039">
    <property type="entry name" value="Caspase-related_regulators"/>
</dbReference>
<evidence type="ECO:0000313" key="4">
    <source>
        <dbReference type="Proteomes" id="UP000245535"/>
    </source>
</evidence>
<dbReference type="Gene3D" id="3.40.50.1460">
    <property type="match status" value="1"/>
</dbReference>
<evidence type="ECO:0000259" key="2">
    <source>
        <dbReference type="PROSITE" id="PS50208"/>
    </source>
</evidence>
<keyword evidence="4" id="KW-1185">Reference proteome</keyword>
<dbReference type="Proteomes" id="UP000245535">
    <property type="component" value="Unassembled WGS sequence"/>
</dbReference>
<dbReference type="GO" id="GO:0006508">
    <property type="term" value="P:proteolysis"/>
    <property type="evidence" value="ECO:0007669"/>
    <property type="project" value="InterPro"/>
</dbReference>
<evidence type="ECO:0000256" key="1">
    <source>
        <dbReference type="SAM" id="SignalP"/>
    </source>
</evidence>
<dbReference type="PANTHER" id="PTHR22576">
    <property type="entry name" value="MUCOSA ASSOCIATED LYMPHOID TISSUE LYMPHOMA TRANSLOCATION PROTEIN 1/PARACASPASE"/>
    <property type="match status" value="1"/>
</dbReference>
<dbReference type="OrthoDB" id="976443at2"/>
<accession>A0A315Z769</accession>
<feature type="domain" description="Caspase family p20" evidence="2">
    <location>
        <begin position="473"/>
        <end position="556"/>
    </location>
</feature>
<dbReference type="Pfam" id="PF00656">
    <property type="entry name" value="Peptidase_C14"/>
    <property type="match status" value="1"/>
</dbReference>
<dbReference type="EMBL" id="QGDO01000006">
    <property type="protein sequence ID" value="PWJ39255.1"/>
    <property type="molecule type" value="Genomic_DNA"/>
</dbReference>
<dbReference type="Pfam" id="PF07676">
    <property type="entry name" value="PD40"/>
    <property type="match status" value="2"/>
</dbReference>
<feature type="chain" id="PRO_5016333277" evidence="1">
    <location>
        <begin position="23"/>
        <end position="711"/>
    </location>
</feature>
<dbReference type="InterPro" id="IPR001309">
    <property type="entry name" value="Pept_C14_p20"/>
</dbReference>
<sequence>MHKIISSLLGISLFFSAHFSFAQVWNSSSYDITPAISADGKTLVFQSYRDGWSYFYESRKDSAWQWSEPKRLKFLDGIATEMDEIYTPSLSADGRQLFFSAWLFDESESADLYVAERTEDQKWVRPRQIKNKTINTELYEKSPSLSADGMDLYFVRFKPVRGGKPKYSIWTARKNEDGSWGDAQKLPAHINNGSASEPKIHYNGKSLFFLLENKEGSQWMVSQRLKDGSWEEATPVNFISENVRSWSMSEFAGTIFKEKEIDGKRNISIALLPENDMLFLSPKALVEDYVTEKMRAWQQRGKFEPSSAYRKRVNSASILEQTEYYVREIAQKIANARINWSKVNNEYDPDRQVFQITYEGFQPFYVKVPLDKAETFDKEFKNIQCKTPIFTFGTEKPAFVSADLQLPSFDDTFSYRQGDVIQFESALAMNEQSRFELKDYHRSSSVKSKIKPEVEEESFDFGDDFDIMAPPPRKDYALVIATDEYDQWNNLVNPVNDAETISKELEENYGFEVNFVKNPTTAQIMSALRKFASKKYNFYDQLFIFIAGHGQYDPIFQEGYIVGKNSLIHDEGKTTYVSHSSLRTVINNIPCEHIFLAIDACFGGTFDPTIASSRGNLYDEISKQDFVDRKLQFKTRRYLTSGGKEYVPDGRPGHHSPFARKFLEALRNYGGDDRILTMGELLNYTERLEPQPRTGEFGDNAPGSDFIFISK</sequence>
<comment type="caution">
    <text evidence="3">The sequence shown here is derived from an EMBL/GenBank/DDBJ whole genome shotgun (WGS) entry which is preliminary data.</text>
</comment>
<evidence type="ECO:0000313" key="3">
    <source>
        <dbReference type="EMBL" id="PWJ39255.1"/>
    </source>
</evidence>
<dbReference type="InterPro" id="IPR011600">
    <property type="entry name" value="Pept_C14_caspase"/>
</dbReference>
<dbReference type="PROSITE" id="PS50208">
    <property type="entry name" value="CASPASE_P20"/>
    <property type="match status" value="1"/>
</dbReference>
<dbReference type="SUPFAM" id="SSF69304">
    <property type="entry name" value="Tricorn protease N-terminal domain"/>
    <property type="match status" value="1"/>
</dbReference>
<organism evidence="3 4">
    <name type="scientific">Sediminitomix flava</name>
    <dbReference type="NCBI Taxonomy" id="379075"/>
    <lineage>
        <taxon>Bacteria</taxon>
        <taxon>Pseudomonadati</taxon>
        <taxon>Bacteroidota</taxon>
        <taxon>Cytophagia</taxon>
        <taxon>Cytophagales</taxon>
        <taxon>Flammeovirgaceae</taxon>
        <taxon>Sediminitomix</taxon>
    </lineage>
</organism>
<name>A0A315Z769_SEDFL</name>
<dbReference type="GO" id="GO:0004197">
    <property type="term" value="F:cysteine-type endopeptidase activity"/>
    <property type="evidence" value="ECO:0007669"/>
    <property type="project" value="InterPro"/>
</dbReference>
<gene>
    <name evidence="3" type="ORF">BC781_106156</name>
</gene>
<reference evidence="3 4" key="1">
    <citation type="submission" date="2018-03" db="EMBL/GenBank/DDBJ databases">
        <title>Genomic Encyclopedia of Archaeal and Bacterial Type Strains, Phase II (KMG-II): from individual species to whole genera.</title>
        <authorList>
            <person name="Goeker M."/>
        </authorList>
    </citation>
    <scope>NUCLEOTIDE SEQUENCE [LARGE SCALE GENOMIC DNA]</scope>
    <source>
        <strain evidence="3 4">DSM 28229</strain>
    </source>
</reference>
<dbReference type="SUPFAM" id="SSF52129">
    <property type="entry name" value="Caspase-like"/>
    <property type="match status" value="1"/>
</dbReference>
<dbReference type="Gene3D" id="2.120.10.30">
    <property type="entry name" value="TolB, C-terminal domain"/>
    <property type="match status" value="1"/>
</dbReference>
<proteinExistence type="predicted"/>
<keyword evidence="1" id="KW-0732">Signal</keyword>
<dbReference type="AlphaFoldDB" id="A0A315Z769"/>